<feature type="compositionally biased region" description="Basic and acidic residues" evidence="5">
    <location>
        <begin position="133"/>
        <end position="143"/>
    </location>
</feature>
<dbReference type="PANTHER" id="PTHR23354">
    <property type="entry name" value="NUCLEOLAR PROTEIN 7/ESTROGEN RECEPTOR COACTIVATOR-RELATED"/>
    <property type="match status" value="1"/>
</dbReference>
<evidence type="ECO:0000256" key="3">
    <source>
        <dbReference type="ARBA" id="ARBA00023128"/>
    </source>
</evidence>
<keyword evidence="3" id="KW-0496">Mitochondrion</keyword>
<dbReference type="Pfam" id="PF07534">
    <property type="entry name" value="TLD"/>
    <property type="match status" value="1"/>
</dbReference>
<dbReference type="InterPro" id="IPR006571">
    <property type="entry name" value="TLDc_dom"/>
</dbReference>
<comment type="subcellular location">
    <subcellularLocation>
        <location evidence="1">Mitochondrion</location>
    </subcellularLocation>
</comment>
<keyword evidence="8" id="KW-1185">Reference proteome</keyword>
<evidence type="ECO:0000256" key="4">
    <source>
        <dbReference type="ARBA" id="ARBA00040604"/>
    </source>
</evidence>
<dbReference type="Proteomes" id="UP001165065">
    <property type="component" value="Unassembled WGS sequence"/>
</dbReference>
<evidence type="ECO:0000313" key="8">
    <source>
        <dbReference type="Proteomes" id="UP001165065"/>
    </source>
</evidence>
<evidence type="ECO:0000256" key="1">
    <source>
        <dbReference type="ARBA" id="ARBA00004173"/>
    </source>
</evidence>
<sequence length="400" mass="44720">MLEAMSSTEEDDNEDYIDSEDYVASSDYVDNENNNKCCTPPLSFHQKPPPVLPPECDAEFDGGERPSGRVLTPLVKSVGSFFAARRLAREKREAQKRVDEMKVQVEEEEEFMRKIRARDDEVKRLKEQYVREREDQEATRPNDHSFFTPITIKPPRLSSSPVPIRIQSSKSMPTEPQTGFSVSPLPPIRALSWKDQQVQTGGKQAPVSPSVLYHFPQSGEGRCILSRDDISNLTNDALPAEISLSTWSREYSLSRDGSDFHTFLNKMRHPNIRPESLFVVETSCGSVFGGLASSPWVVPKGVDAGCFFGRQGFLFKINKSTGEHLVWNWTGFNSYCQLLVEESGSVAMGGGGEEGFGFRCSDDFSVCTSSKSMTFGNEPLISNGSYADVVDVECWGFRVR</sequence>
<reference evidence="8" key="1">
    <citation type="journal article" date="2023" name="Commun. Biol.">
        <title>Genome analysis of Parmales, the sister group of diatoms, reveals the evolutionary specialization of diatoms from phago-mixotrophs to photoautotrophs.</title>
        <authorList>
            <person name="Ban H."/>
            <person name="Sato S."/>
            <person name="Yoshikawa S."/>
            <person name="Yamada K."/>
            <person name="Nakamura Y."/>
            <person name="Ichinomiya M."/>
            <person name="Sato N."/>
            <person name="Blanc-Mathieu R."/>
            <person name="Endo H."/>
            <person name="Kuwata A."/>
            <person name="Ogata H."/>
        </authorList>
    </citation>
    <scope>NUCLEOTIDE SEQUENCE [LARGE SCALE GENOMIC DNA]</scope>
</reference>
<dbReference type="GO" id="GO:0005739">
    <property type="term" value="C:mitochondrion"/>
    <property type="evidence" value="ECO:0007669"/>
    <property type="project" value="UniProtKB-SubCell"/>
</dbReference>
<dbReference type="EMBL" id="BRYA01000151">
    <property type="protein sequence ID" value="GMI41439.1"/>
    <property type="molecule type" value="Genomic_DNA"/>
</dbReference>
<comment type="similarity">
    <text evidence="2">Belongs to the OXR1 family.</text>
</comment>
<accession>A0A9W7LA82</accession>
<evidence type="ECO:0000259" key="6">
    <source>
        <dbReference type="PROSITE" id="PS51886"/>
    </source>
</evidence>
<protein>
    <recommendedName>
        <fullName evidence="4">Oxidation resistance protein 1</fullName>
    </recommendedName>
</protein>
<dbReference type="CDD" id="cd22249">
    <property type="entry name" value="UDM1_RNF168_RNF169-like"/>
    <property type="match status" value="1"/>
</dbReference>
<evidence type="ECO:0000256" key="5">
    <source>
        <dbReference type="SAM" id="MobiDB-lite"/>
    </source>
</evidence>
<dbReference type="AlphaFoldDB" id="A0A9W7LA82"/>
<name>A0A9W7LA82_9STRA</name>
<feature type="domain" description="TLDc" evidence="6">
    <location>
        <begin position="224"/>
        <end position="398"/>
    </location>
</feature>
<evidence type="ECO:0000313" key="7">
    <source>
        <dbReference type="EMBL" id="GMI41439.1"/>
    </source>
</evidence>
<proteinExistence type="inferred from homology"/>
<organism evidence="7 8">
    <name type="scientific">Triparma columacea</name>
    <dbReference type="NCBI Taxonomy" id="722753"/>
    <lineage>
        <taxon>Eukaryota</taxon>
        <taxon>Sar</taxon>
        <taxon>Stramenopiles</taxon>
        <taxon>Ochrophyta</taxon>
        <taxon>Bolidophyceae</taxon>
        <taxon>Parmales</taxon>
        <taxon>Triparmaceae</taxon>
        <taxon>Triparma</taxon>
    </lineage>
</organism>
<feature type="region of interest" description="Disordered" evidence="5">
    <location>
        <begin position="133"/>
        <end position="161"/>
    </location>
</feature>
<comment type="caution">
    <text evidence="7">The sequence shown here is derived from an EMBL/GenBank/DDBJ whole genome shotgun (WGS) entry which is preliminary data.</text>
</comment>
<dbReference type="PROSITE" id="PS51886">
    <property type="entry name" value="TLDC"/>
    <property type="match status" value="1"/>
</dbReference>
<gene>
    <name evidence="7" type="ORF">TrCOL_g11645</name>
</gene>
<evidence type="ECO:0000256" key="2">
    <source>
        <dbReference type="ARBA" id="ARBA00009540"/>
    </source>
</evidence>
<dbReference type="SMART" id="SM00584">
    <property type="entry name" value="TLDc"/>
    <property type="match status" value="1"/>
</dbReference>
<dbReference type="PANTHER" id="PTHR23354:SF62">
    <property type="entry name" value="MUSTARD, ISOFORM V"/>
    <property type="match status" value="1"/>
</dbReference>
<dbReference type="OrthoDB" id="48696at2759"/>